<comment type="caution">
    <text evidence="7">The sequence shown here is derived from an EMBL/GenBank/DDBJ whole genome shotgun (WGS) entry which is preliminary data.</text>
</comment>
<accession>A0ABS9H637</accession>
<feature type="transmembrane region" description="Helical" evidence="6">
    <location>
        <begin position="125"/>
        <end position="151"/>
    </location>
</feature>
<evidence type="ECO:0000256" key="4">
    <source>
        <dbReference type="ARBA" id="ARBA00022989"/>
    </source>
</evidence>
<evidence type="ECO:0000256" key="2">
    <source>
        <dbReference type="ARBA" id="ARBA00022475"/>
    </source>
</evidence>
<evidence type="ECO:0000256" key="6">
    <source>
        <dbReference type="SAM" id="Phobius"/>
    </source>
</evidence>
<dbReference type="PANTHER" id="PTHR40064">
    <property type="entry name" value="MEMBRANE PROTEIN-RELATED"/>
    <property type="match status" value="1"/>
</dbReference>
<comment type="subcellular location">
    <subcellularLocation>
        <location evidence="1">Cell membrane</location>
        <topology evidence="1">Multi-pass membrane protein</topology>
    </subcellularLocation>
</comment>
<dbReference type="EMBL" id="JAKIJS010000002">
    <property type="protein sequence ID" value="MCF6139327.1"/>
    <property type="molecule type" value="Genomic_DNA"/>
</dbReference>
<name>A0ABS9H637_9BACL</name>
<keyword evidence="3 6" id="KW-0812">Transmembrane</keyword>
<keyword evidence="5 6" id="KW-0472">Membrane</keyword>
<dbReference type="Proteomes" id="UP001649381">
    <property type="component" value="Unassembled WGS sequence"/>
</dbReference>
<evidence type="ECO:0000256" key="1">
    <source>
        <dbReference type="ARBA" id="ARBA00004651"/>
    </source>
</evidence>
<gene>
    <name evidence="7" type="ORF">L2716_16440</name>
</gene>
<feature type="transmembrane region" description="Helical" evidence="6">
    <location>
        <begin position="103"/>
        <end position="119"/>
    </location>
</feature>
<evidence type="ECO:0000256" key="5">
    <source>
        <dbReference type="ARBA" id="ARBA00023136"/>
    </source>
</evidence>
<feature type="transmembrane region" description="Helical" evidence="6">
    <location>
        <begin position="21"/>
        <end position="48"/>
    </location>
</feature>
<dbReference type="InterPro" id="IPR010343">
    <property type="entry name" value="ArAE_1"/>
</dbReference>
<reference evidence="7 8" key="1">
    <citation type="submission" date="2022-01" db="EMBL/GenBank/DDBJ databases">
        <title>Alkalihalobacillus sp. EGI L200015, a novel bacterium isolated from a salt lake sediment.</title>
        <authorList>
            <person name="Gao L."/>
            <person name="Fang B.-Z."/>
            <person name="Li W.-J."/>
        </authorList>
    </citation>
    <scope>NUCLEOTIDE SEQUENCE [LARGE SCALE GENOMIC DNA]</scope>
    <source>
        <strain evidence="7 8">KCTC 12718</strain>
    </source>
</reference>
<sequence length="370" mass="42905">MRKDFAFKMKFGARIIKTGVAISLALYITMWLNLDSASFAAIAALFAIQPTIYRSYQTIIEQIQSNLIGATLAIIAVQTLGNAPIVIGLVSVMIIAINIKLKIETTIPLAIVTVIVLMVNPGDNYVTFAITRFSVIMIGVFCAFLVNLAFLPPKYETRLYHKNVKNMEQIAQWIRLATRNDAERKILKEDLMKINESMIKADNYYLMFKEERSYFKGSEYTKHRKLVLFRNMLSTTSKALAILKSLDQHDHKIYQMPETIQVLIQDQLDHLTNYHQRILMKYIGKVRYQSPDEVVNQLGEDEKELTEYFMELYDHKQVERDQWMNVFPLIGLIIDYNHHLIHLDKLVESFHTYHTADNEVSIRDAFPQDE</sequence>
<evidence type="ECO:0000313" key="7">
    <source>
        <dbReference type="EMBL" id="MCF6139327.1"/>
    </source>
</evidence>
<dbReference type="Pfam" id="PF06081">
    <property type="entry name" value="ArAE_1"/>
    <property type="match status" value="1"/>
</dbReference>
<protein>
    <submittedName>
        <fullName evidence="7">Aromatic acid exporter family protein</fullName>
    </submittedName>
</protein>
<organism evidence="7 8">
    <name type="scientific">Pseudalkalibacillus berkeleyi</name>
    <dbReference type="NCBI Taxonomy" id="1069813"/>
    <lineage>
        <taxon>Bacteria</taxon>
        <taxon>Bacillati</taxon>
        <taxon>Bacillota</taxon>
        <taxon>Bacilli</taxon>
        <taxon>Bacillales</taxon>
        <taxon>Fictibacillaceae</taxon>
        <taxon>Pseudalkalibacillus</taxon>
    </lineage>
</organism>
<dbReference type="InterPro" id="IPR052984">
    <property type="entry name" value="UPF0421"/>
</dbReference>
<dbReference type="RefSeq" id="WP_236338087.1">
    <property type="nucleotide sequence ID" value="NZ_JAKIJS010000002.1"/>
</dbReference>
<keyword evidence="4 6" id="KW-1133">Transmembrane helix</keyword>
<evidence type="ECO:0000256" key="3">
    <source>
        <dbReference type="ARBA" id="ARBA00022692"/>
    </source>
</evidence>
<feature type="transmembrane region" description="Helical" evidence="6">
    <location>
        <begin position="68"/>
        <end position="96"/>
    </location>
</feature>
<keyword evidence="2" id="KW-1003">Cell membrane</keyword>
<proteinExistence type="predicted"/>
<evidence type="ECO:0000313" key="8">
    <source>
        <dbReference type="Proteomes" id="UP001649381"/>
    </source>
</evidence>
<dbReference type="PANTHER" id="PTHR40064:SF1">
    <property type="entry name" value="MEMBRANE PROTEIN"/>
    <property type="match status" value="1"/>
</dbReference>
<keyword evidence="8" id="KW-1185">Reference proteome</keyword>